<dbReference type="RefSeq" id="WP_283417128.1">
    <property type="nucleotide sequence ID" value="NZ_FXUO01000005.1"/>
</dbReference>
<comment type="caution">
    <text evidence="1">The sequence shown here is derived from an EMBL/GenBank/DDBJ whole genome shotgun (WGS) entry which is preliminary data.</text>
</comment>
<accession>A0ABY1R5M6</accession>
<reference evidence="1 2" key="1">
    <citation type="submission" date="2017-05" db="EMBL/GenBank/DDBJ databases">
        <authorList>
            <person name="Varghese N."/>
            <person name="Submissions S."/>
        </authorList>
    </citation>
    <scope>NUCLEOTIDE SEQUENCE [LARGE SCALE GENOMIC DNA]</scope>
    <source>
        <strain evidence="1 2">DSM 18015</strain>
    </source>
</reference>
<protein>
    <submittedName>
        <fullName evidence="1">Uncharacterized protein</fullName>
    </submittedName>
</protein>
<proteinExistence type="predicted"/>
<organism evidence="1 2">
    <name type="scientific">Epilithonimonas pallida</name>
    <dbReference type="NCBI Taxonomy" id="373671"/>
    <lineage>
        <taxon>Bacteria</taxon>
        <taxon>Pseudomonadati</taxon>
        <taxon>Bacteroidota</taxon>
        <taxon>Flavobacteriia</taxon>
        <taxon>Flavobacteriales</taxon>
        <taxon>Weeksellaceae</taxon>
        <taxon>Chryseobacterium group</taxon>
        <taxon>Epilithonimonas</taxon>
    </lineage>
</organism>
<evidence type="ECO:0000313" key="2">
    <source>
        <dbReference type="Proteomes" id="UP001158050"/>
    </source>
</evidence>
<evidence type="ECO:0000313" key="1">
    <source>
        <dbReference type="EMBL" id="SMP94230.1"/>
    </source>
</evidence>
<name>A0ABY1R5M6_9FLAO</name>
<dbReference type="EMBL" id="FXUO01000005">
    <property type="protein sequence ID" value="SMP94230.1"/>
    <property type="molecule type" value="Genomic_DNA"/>
</dbReference>
<keyword evidence="2" id="KW-1185">Reference proteome</keyword>
<gene>
    <name evidence="1" type="ORF">SAMN05421679_105304</name>
</gene>
<sequence>MYSLKDEKVLMYMKAKNIGGITVSLDNHIAAYLEVISKKK</sequence>
<dbReference type="Proteomes" id="UP001158050">
    <property type="component" value="Unassembled WGS sequence"/>
</dbReference>